<dbReference type="PANTHER" id="PTHR11040:SF60">
    <property type="entry name" value="FAMILY ZINC TRANSPORTER, PUTATIVE (AFU_ORTHOLOGUE AFUA_8G04010)-RELATED"/>
    <property type="match status" value="1"/>
</dbReference>
<protein>
    <recommendedName>
        <fullName evidence="9">Low affininty zinc transporter</fullName>
    </recommendedName>
</protein>
<evidence type="ECO:0000256" key="4">
    <source>
        <dbReference type="ARBA" id="ARBA00023136"/>
    </source>
</evidence>
<dbReference type="GO" id="GO:0005385">
    <property type="term" value="F:zinc ion transmembrane transporter activity"/>
    <property type="evidence" value="ECO:0007669"/>
    <property type="project" value="TreeGrafter"/>
</dbReference>
<feature type="region of interest" description="Disordered" evidence="5">
    <location>
        <begin position="162"/>
        <end position="253"/>
    </location>
</feature>
<keyword evidence="2 6" id="KW-0812">Transmembrane</keyword>
<dbReference type="Pfam" id="PF02535">
    <property type="entry name" value="Zip"/>
    <property type="match status" value="1"/>
</dbReference>
<evidence type="ECO:0000256" key="3">
    <source>
        <dbReference type="ARBA" id="ARBA00022989"/>
    </source>
</evidence>
<evidence type="ECO:0000256" key="6">
    <source>
        <dbReference type="SAM" id="Phobius"/>
    </source>
</evidence>
<dbReference type="PANTHER" id="PTHR11040">
    <property type="entry name" value="ZINC/IRON TRANSPORTER"/>
    <property type="match status" value="1"/>
</dbReference>
<dbReference type="AlphaFoldDB" id="A0A9P7N3C3"/>
<feature type="transmembrane region" description="Helical" evidence="6">
    <location>
        <begin position="402"/>
        <end position="425"/>
    </location>
</feature>
<proteinExistence type="predicted"/>
<evidence type="ECO:0000313" key="8">
    <source>
        <dbReference type="Proteomes" id="UP000748025"/>
    </source>
</evidence>
<dbReference type="GO" id="GO:0005886">
    <property type="term" value="C:plasma membrane"/>
    <property type="evidence" value="ECO:0007669"/>
    <property type="project" value="TreeGrafter"/>
</dbReference>
<evidence type="ECO:0008006" key="9">
    <source>
        <dbReference type="Google" id="ProtNLM"/>
    </source>
</evidence>
<keyword evidence="8" id="KW-1185">Reference proteome</keyword>
<accession>A0A9P7N3C3</accession>
<feature type="transmembrane region" description="Helical" evidence="6">
    <location>
        <begin position="51"/>
        <end position="74"/>
    </location>
</feature>
<feature type="transmembrane region" description="Helical" evidence="6">
    <location>
        <begin position="370"/>
        <end position="390"/>
    </location>
</feature>
<dbReference type="OrthoDB" id="448280at2759"/>
<gene>
    <name evidence="7" type="ORF">E4U43_005112</name>
</gene>
<dbReference type="Proteomes" id="UP000748025">
    <property type="component" value="Unassembled WGS sequence"/>
</dbReference>
<keyword evidence="3 6" id="KW-1133">Transmembrane helix</keyword>
<evidence type="ECO:0000256" key="2">
    <source>
        <dbReference type="ARBA" id="ARBA00022692"/>
    </source>
</evidence>
<feature type="transmembrane region" description="Helical" evidence="6">
    <location>
        <begin position="446"/>
        <end position="463"/>
    </location>
</feature>
<dbReference type="EMBL" id="SRPW01003330">
    <property type="protein sequence ID" value="KAG5987350.1"/>
    <property type="molecule type" value="Genomic_DNA"/>
</dbReference>
<comment type="subcellular location">
    <subcellularLocation>
        <location evidence="1">Membrane</location>
        <topology evidence="1">Multi-pass membrane protein</topology>
    </subcellularLocation>
</comment>
<evidence type="ECO:0000256" key="5">
    <source>
        <dbReference type="SAM" id="MobiDB-lite"/>
    </source>
</evidence>
<evidence type="ECO:0000256" key="1">
    <source>
        <dbReference type="ARBA" id="ARBA00004141"/>
    </source>
</evidence>
<feature type="compositionally biased region" description="Acidic residues" evidence="5">
    <location>
        <begin position="242"/>
        <end position="253"/>
    </location>
</feature>
<keyword evidence="4 6" id="KW-0472">Membrane</keyword>
<reference evidence="7" key="1">
    <citation type="journal article" date="2020" name="bioRxiv">
        <title>Whole genome comparisons of ergot fungi reveals the divergence and evolution of species within the genus Claviceps are the result of varying mechanisms driving genome evolution and host range expansion.</title>
        <authorList>
            <person name="Wyka S.A."/>
            <person name="Mondo S.J."/>
            <person name="Liu M."/>
            <person name="Dettman J."/>
            <person name="Nalam V."/>
            <person name="Broders K.D."/>
        </authorList>
    </citation>
    <scope>NUCLEOTIDE SEQUENCE</scope>
    <source>
        <strain evidence="7">CCC 602</strain>
    </source>
</reference>
<comment type="caution">
    <text evidence="7">The sequence shown here is derived from an EMBL/GenBank/DDBJ whole genome shotgun (WGS) entry which is preliminary data.</text>
</comment>
<sequence>MAGIHEPAMRDDAAQWSSLPTRMLLAELQRRKHGGEKPQCGGRQQGWYDTAAHVFALLLILVLSTLACGFPLIFRRATTGRRQKNIIFFSQHIGTGVLLATAFVHLLPMAFETLTDPCLPYFFSEGYTPLPGLVAMVSAIMVVGVESYLTARGAGHSHSHAHDFFDQADSDGDGDFQTVPLHDQSGMSGRRNRSHRLGSFSPDDHDAEASQGLVAGVSPLPESTPIMATQKRKSSENGYNDADAEAEADADSDLDIDMEELDPAPVGSVTNNRDEVYASLAKPDGRADVSDPTMLPKAPDQVRRQLLQCVLLEAGILFHSVFIGMAISVATGPAFVVFLVAISFHQSFEGLALGSRIAAIQFPKNSIRPWLMVLAYGLTTPLGQAIGLAVHKMYDPTSMGGLLVVGFMNAISSGLLLYAGLVQLLAEDFLTEKSYRVLRGTKRLQAYMCVVSGALLMALVGAFA</sequence>
<evidence type="ECO:0000313" key="7">
    <source>
        <dbReference type="EMBL" id="KAG5987350.1"/>
    </source>
</evidence>
<dbReference type="InterPro" id="IPR003689">
    <property type="entry name" value="ZIP"/>
</dbReference>
<name>A0A9P7N3C3_9HYPO</name>
<organism evidence="7 8">
    <name type="scientific">Claviceps pusilla</name>
    <dbReference type="NCBI Taxonomy" id="123648"/>
    <lineage>
        <taxon>Eukaryota</taxon>
        <taxon>Fungi</taxon>
        <taxon>Dikarya</taxon>
        <taxon>Ascomycota</taxon>
        <taxon>Pezizomycotina</taxon>
        <taxon>Sordariomycetes</taxon>
        <taxon>Hypocreomycetidae</taxon>
        <taxon>Hypocreales</taxon>
        <taxon>Clavicipitaceae</taxon>
        <taxon>Claviceps</taxon>
    </lineage>
</organism>
<feature type="transmembrane region" description="Helical" evidence="6">
    <location>
        <begin position="127"/>
        <end position="149"/>
    </location>
</feature>
<feature type="transmembrane region" description="Helical" evidence="6">
    <location>
        <begin position="86"/>
        <end position="107"/>
    </location>
</feature>